<sequence>MRAEFSFVLVAAPLATGIIAPFGTGPARAATAGFRGVCNGGTNQQRSRGAA</sequence>
<evidence type="ECO:0000313" key="1">
    <source>
        <dbReference type="EMBL" id="MBB4753197.1"/>
    </source>
</evidence>
<dbReference type="Proteomes" id="UP000590511">
    <property type="component" value="Unassembled WGS sequence"/>
</dbReference>
<accession>A0A7W7MJZ7</accession>
<protein>
    <submittedName>
        <fullName evidence="1">Uncharacterized protein</fullName>
    </submittedName>
</protein>
<dbReference type="AlphaFoldDB" id="A0A7W7MJZ7"/>
<dbReference type="EMBL" id="JACHNC010000001">
    <property type="protein sequence ID" value="MBB4753197.1"/>
    <property type="molecule type" value="Genomic_DNA"/>
</dbReference>
<name>A0A7W7MJZ7_9ACTN</name>
<evidence type="ECO:0000313" key="2">
    <source>
        <dbReference type="Proteomes" id="UP000590511"/>
    </source>
</evidence>
<gene>
    <name evidence="1" type="ORF">BJ964_007358</name>
</gene>
<reference evidence="1 2" key="1">
    <citation type="submission" date="2020-08" db="EMBL/GenBank/DDBJ databases">
        <title>Sequencing the genomes of 1000 actinobacteria strains.</title>
        <authorList>
            <person name="Klenk H.-P."/>
        </authorList>
    </citation>
    <scope>NUCLEOTIDE SEQUENCE [LARGE SCALE GENOMIC DNA]</scope>
    <source>
        <strain evidence="1 2">DSM 43150</strain>
    </source>
</reference>
<proteinExistence type="predicted"/>
<comment type="caution">
    <text evidence="1">The sequence shown here is derived from an EMBL/GenBank/DDBJ whole genome shotgun (WGS) entry which is preliminary data.</text>
</comment>
<organism evidence="1 2">
    <name type="scientific">Actinoplanes lobatus</name>
    <dbReference type="NCBI Taxonomy" id="113568"/>
    <lineage>
        <taxon>Bacteria</taxon>
        <taxon>Bacillati</taxon>
        <taxon>Actinomycetota</taxon>
        <taxon>Actinomycetes</taxon>
        <taxon>Micromonosporales</taxon>
        <taxon>Micromonosporaceae</taxon>
        <taxon>Actinoplanes</taxon>
    </lineage>
</organism>
<dbReference type="RefSeq" id="WP_188124924.1">
    <property type="nucleotide sequence ID" value="NZ_BOMP01000099.1"/>
</dbReference>